<feature type="non-terminal residue" evidence="1">
    <location>
        <position position="97"/>
    </location>
</feature>
<dbReference type="EMBL" id="HACG01006128">
    <property type="protein sequence ID" value="CEK52993.1"/>
    <property type="molecule type" value="Transcribed_RNA"/>
</dbReference>
<name>A0A0B6YA89_9EUPU</name>
<reference evidence="1" key="1">
    <citation type="submission" date="2014-12" db="EMBL/GenBank/DDBJ databases">
        <title>Insight into the proteome of Arion vulgaris.</title>
        <authorList>
            <person name="Aradska J."/>
            <person name="Bulat T."/>
            <person name="Smidak R."/>
            <person name="Sarate P."/>
            <person name="Gangsoo J."/>
            <person name="Sialana F."/>
            <person name="Bilban M."/>
            <person name="Lubec G."/>
        </authorList>
    </citation>
    <scope>NUCLEOTIDE SEQUENCE</scope>
    <source>
        <tissue evidence="1">Skin</tissue>
    </source>
</reference>
<gene>
    <name evidence="1" type="primary">ORF18711</name>
</gene>
<sequence>MTNAMDSEYYFYEQKRFHNFPKRLRKIPEDLPDSLKFAHLNPKVAAFLASKEKQKNEDLFDDGRKRLMPEISKVFNTVKNHLDSYDDDSQRYFFEET</sequence>
<dbReference type="AlphaFoldDB" id="A0A0B6YA89"/>
<accession>A0A0B6YA89</accession>
<protein>
    <submittedName>
        <fullName evidence="1">Uncharacterized protein</fullName>
    </submittedName>
</protein>
<proteinExistence type="predicted"/>
<organism evidence="1">
    <name type="scientific">Arion vulgaris</name>
    <dbReference type="NCBI Taxonomy" id="1028688"/>
    <lineage>
        <taxon>Eukaryota</taxon>
        <taxon>Metazoa</taxon>
        <taxon>Spiralia</taxon>
        <taxon>Lophotrochozoa</taxon>
        <taxon>Mollusca</taxon>
        <taxon>Gastropoda</taxon>
        <taxon>Heterobranchia</taxon>
        <taxon>Euthyneura</taxon>
        <taxon>Panpulmonata</taxon>
        <taxon>Eupulmonata</taxon>
        <taxon>Stylommatophora</taxon>
        <taxon>Helicina</taxon>
        <taxon>Arionoidea</taxon>
        <taxon>Arionidae</taxon>
        <taxon>Arion</taxon>
    </lineage>
</organism>
<evidence type="ECO:0000313" key="1">
    <source>
        <dbReference type="EMBL" id="CEK52993.1"/>
    </source>
</evidence>